<reference evidence="1 2" key="1">
    <citation type="submission" date="2021-06" db="EMBL/GenBank/DDBJ databases">
        <title>Caerostris darwini draft genome.</title>
        <authorList>
            <person name="Kono N."/>
            <person name="Arakawa K."/>
        </authorList>
    </citation>
    <scope>NUCLEOTIDE SEQUENCE [LARGE SCALE GENOMIC DNA]</scope>
</reference>
<dbReference type="Proteomes" id="UP001054837">
    <property type="component" value="Unassembled WGS sequence"/>
</dbReference>
<gene>
    <name evidence="1" type="ORF">CDAR_418631</name>
</gene>
<dbReference type="EMBL" id="BPLQ01000920">
    <property type="protein sequence ID" value="GIX76316.1"/>
    <property type="molecule type" value="Genomic_DNA"/>
</dbReference>
<accession>A0AAV4MY38</accession>
<name>A0AAV4MY38_9ARAC</name>
<comment type="caution">
    <text evidence="1">The sequence shown here is derived from an EMBL/GenBank/DDBJ whole genome shotgun (WGS) entry which is preliminary data.</text>
</comment>
<evidence type="ECO:0000313" key="2">
    <source>
        <dbReference type="Proteomes" id="UP001054837"/>
    </source>
</evidence>
<proteinExistence type="predicted"/>
<keyword evidence="2" id="KW-1185">Reference proteome</keyword>
<organism evidence="1 2">
    <name type="scientific">Caerostris darwini</name>
    <dbReference type="NCBI Taxonomy" id="1538125"/>
    <lineage>
        <taxon>Eukaryota</taxon>
        <taxon>Metazoa</taxon>
        <taxon>Ecdysozoa</taxon>
        <taxon>Arthropoda</taxon>
        <taxon>Chelicerata</taxon>
        <taxon>Arachnida</taxon>
        <taxon>Araneae</taxon>
        <taxon>Araneomorphae</taxon>
        <taxon>Entelegynae</taxon>
        <taxon>Araneoidea</taxon>
        <taxon>Araneidae</taxon>
        <taxon>Caerostris</taxon>
    </lineage>
</organism>
<sequence length="121" mass="13824">MGGPTTLCSFLPKKSRRRVELRPVRIRQHPLRPLRHAIDSFASSLPEQHRLLRSDIVSQNGTRVLHTHQEFSYFGAGDANCAFSVNFPDLIPCDSFFLTLWLDRHAALDYFYLLLDGIGGR</sequence>
<protein>
    <submittedName>
        <fullName evidence="1">Uncharacterized protein</fullName>
    </submittedName>
</protein>
<dbReference type="AlphaFoldDB" id="A0AAV4MY38"/>
<evidence type="ECO:0000313" key="1">
    <source>
        <dbReference type="EMBL" id="GIX76316.1"/>
    </source>
</evidence>